<feature type="region of interest" description="Disordered" evidence="5">
    <location>
        <begin position="1"/>
        <end position="25"/>
    </location>
</feature>
<proteinExistence type="predicted"/>
<evidence type="ECO:0000256" key="6">
    <source>
        <dbReference type="SAM" id="Phobius"/>
    </source>
</evidence>
<evidence type="ECO:0000256" key="2">
    <source>
        <dbReference type="ARBA" id="ARBA00022692"/>
    </source>
</evidence>
<evidence type="ECO:0000256" key="1">
    <source>
        <dbReference type="ARBA" id="ARBA00004141"/>
    </source>
</evidence>
<evidence type="ECO:0000256" key="4">
    <source>
        <dbReference type="ARBA" id="ARBA00023136"/>
    </source>
</evidence>
<feature type="transmembrane region" description="Helical" evidence="6">
    <location>
        <begin position="49"/>
        <end position="68"/>
    </location>
</feature>
<dbReference type="Proteomes" id="UP001586593">
    <property type="component" value="Unassembled WGS sequence"/>
</dbReference>
<dbReference type="Gene3D" id="1.20.1250.20">
    <property type="entry name" value="MFS general substrate transporter like domains"/>
    <property type="match status" value="1"/>
</dbReference>
<feature type="transmembrane region" description="Helical" evidence="6">
    <location>
        <begin position="88"/>
        <end position="109"/>
    </location>
</feature>
<dbReference type="InterPro" id="IPR036259">
    <property type="entry name" value="MFS_trans_sf"/>
</dbReference>
<keyword evidence="3 6" id="KW-1133">Transmembrane helix</keyword>
<sequence>MSASKLEDAAAAGRSDSNADPRGKEEEIVSTSVVLTETSDRVPRLHAKTYLVIFTVGLIYFAQLINIVGAGSQTQAIASALGGSDQSVWISSPLVIGTVVLSPIVSQAADYWGRRVFLVALTLVGAVGSVIVARAHSMPMAIAGFTVTGLSYGAQPLLHAVTSEILPRRYRSWGQACDLISNGLGGITALLVGGALNRHGDPKNQGFRSFWYMSAVVYLVAAVLTFVLYRPPRTPRETSFTLRQKLAKLDWVGYALLAAGLVLFCLGLAWSDNPYPWSDVHTSAPVAVGLFLVVCLCAYELVFKKDGMLHHDLFRNRNFALALTCLFCEGFAFFAANQYFPFQVGVLYTPGDNLLVGVHFAVALIVSLPAAVLAGLYLAATKRVRDITVLAFAFFVAFFVGMATTGPGDSTVAWGLPVVLGVGLGASLVSLITVAQFATPPSLIATTSGLILCVRSLGGAIGLGVYNAMFVDKMNRLGDNVASAVLPMGLDPQDLGAFIGALTAQDDGALFRIPHVTGPMVGAAGQALLDTYASAFRDVWITASCLAAVAMILSVFLKDTSKEFNMHIDNPVEKLEDLYVQKDGFATD</sequence>
<dbReference type="InterPro" id="IPR020846">
    <property type="entry name" value="MFS_dom"/>
</dbReference>
<feature type="transmembrane region" description="Helical" evidence="6">
    <location>
        <begin position="539"/>
        <end position="557"/>
    </location>
</feature>
<feature type="transmembrane region" description="Helical" evidence="6">
    <location>
        <begin position="251"/>
        <end position="270"/>
    </location>
</feature>
<dbReference type="PANTHER" id="PTHR23501:SF195">
    <property type="entry name" value="PEP5"/>
    <property type="match status" value="1"/>
</dbReference>
<feature type="transmembrane region" description="Helical" evidence="6">
    <location>
        <begin position="116"/>
        <end position="135"/>
    </location>
</feature>
<evidence type="ECO:0000313" key="8">
    <source>
        <dbReference type="EMBL" id="KAL1845191.1"/>
    </source>
</evidence>
<dbReference type="PROSITE" id="PS00216">
    <property type="entry name" value="SUGAR_TRANSPORT_1"/>
    <property type="match status" value="1"/>
</dbReference>
<feature type="transmembrane region" description="Helical" evidence="6">
    <location>
        <begin position="209"/>
        <end position="230"/>
    </location>
</feature>
<feature type="transmembrane region" description="Helical" evidence="6">
    <location>
        <begin position="450"/>
        <end position="469"/>
    </location>
</feature>
<feature type="transmembrane region" description="Helical" evidence="6">
    <location>
        <begin position="179"/>
        <end position="197"/>
    </location>
</feature>
<evidence type="ECO:0000259" key="7">
    <source>
        <dbReference type="PROSITE" id="PS50850"/>
    </source>
</evidence>
<feature type="transmembrane region" description="Helical" evidence="6">
    <location>
        <begin position="282"/>
        <end position="299"/>
    </location>
</feature>
<feature type="transmembrane region" description="Helical" evidence="6">
    <location>
        <begin position="360"/>
        <end position="380"/>
    </location>
</feature>
<feature type="domain" description="Major facilitator superfamily (MFS) profile" evidence="7">
    <location>
        <begin position="50"/>
        <end position="562"/>
    </location>
</feature>
<name>A0ABR3VU64_9PEZI</name>
<evidence type="ECO:0000313" key="9">
    <source>
        <dbReference type="Proteomes" id="UP001586593"/>
    </source>
</evidence>
<feature type="transmembrane region" description="Helical" evidence="6">
    <location>
        <begin position="412"/>
        <end position="438"/>
    </location>
</feature>
<dbReference type="InterPro" id="IPR011701">
    <property type="entry name" value="MFS"/>
</dbReference>
<dbReference type="EMBL" id="JAZHXJ010001207">
    <property type="protein sequence ID" value="KAL1845191.1"/>
    <property type="molecule type" value="Genomic_DNA"/>
</dbReference>
<evidence type="ECO:0000256" key="5">
    <source>
        <dbReference type="SAM" id="MobiDB-lite"/>
    </source>
</evidence>
<dbReference type="InterPro" id="IPR005829">
    <property type="entry name" value="Sugar_transporter_CS"/>
</dbReference>
<dbReference type="SUPFAM" id="SSF103473">
    <property type="entry name" value="MFS general substrate transporter"/>
    <property type="match status" value="1"/>
</dbReference>
<accession>A0ABR3VU64</accession>
<dbReference type="PANTHER" id="PTHR23501">
    <property type="entry name" value="MAJOR FACILITATOR SUPERFAMILY"/>
    <property type="match status" value="1"/>
</dbReference>
<feature type="transmembrane region" description="Helical" evidence="6">
    <location>
        <begin position="319"/>
        <end position="340"/>
    </location>
</feature>
<dbReference type="Pfam" id="PF07690">
    <property type="entry name" value="MFS_1"/>
    <property type="match status" value="1"/>
</dbReference>
<keyword evidence="4 6" id="KW-0472">Membrane</keyword>
<comment type="subcellular location">
    <subcellularLocation>
        <location evidence="1">Membrane</location>
        <topology evidence="1">Multi-pass membrane protein</topology>
    </subcellularLocation>
</comment>
<reference evidence="8 9" key="1">
    <citation type="journal article" date="2024" name="Commun. Biol.">
        <title>Comparative genomic analysis of thermophilic fungi reveals convergent evolutionary adaptations and gene losses.</title>
        <authorList>
            <person name="Steindorff A.S."/>
            <person name="Aguilar-Pontes M.V."/>
            <person name="Robinson A.J."/>
            <person name="Andreopoulos B."/>
            <person name="LaButti K."/>
            <person name="Kuo A."/>
            <person name="Mondo S."/>
            <person name="Riley R."/>
            <person name="Otillar R."/>
            <person name="Haridas S."/>
            <person name="Lipzen A."/>
            <person name="Grimwood J."/>
            <person name="Schmutz J."/>
            <person name="Clum A."/>
            <person name="Reid I.D."/>
            <person name="Moisan M.C."/>
            <person name="Butler G."/>
            <person name="Nguyen T.T.M."/>
            <person name="Dewar K."/>
            <person name="Conant G."/>
            <person name="Drula E."/>
            <person name="Henrissat B."/>
            <person name="Hansel C."/>
            <person name="Singer S."/>
            <person name="Hutchinson M.I."/>
            <person name="de Vries R.P."/>
            <person name="Natvig D.O."/>
            <person name="Powell A.J."/>
            <person name="Tsang A."/>
            <person name="Grigoriev I.V."/>
        </authorList>
    </citation>
    <scope>NUCLEOTIDE SEQUENCE [LARGE SCALE GENOMIC DNA]</scope>
    <source>
        <strain evidence="8 9">ATCC 24622</strain>
    </source>
</reference>
<gene>
    <name evidence="8" type="ORF">VTK73DRAFT_940</name>
</gene>
<keyword evidence="2 6" id="KW-0812">Transmembrane</keyword>
<comment type="caution">
    <text evidence="8">The sequence shown here is derived from an EMBL/GenBank/DDBJ whole genome shotgun (WGS) entry which is preliminary data.</text>
</comment>
<organism evidence="8 9">
    <name type="scientific">Phialemonium thermophilum</name>
    <dbReference type="NCBI Taxonomy" id="223376"/>
    <lineage>
        <taxon>Eukaryota</taxon>
        <taxon>Fungi</taxon>
        <taxon>Dikarya</taxon>
        <taxon>Ascomycota</taxon>
        <taxon>Pezizomycotina</taxon>
        <taxon>Sordariomycetes</taxon>
        <taxon>Sordariomycetidae</taxon>
        <taxon>Cephalothecales</taxon>
        <taxon>Cephalothecaceae</taxon>
        <taxon>Phialemonium</taxon>
    </lineage>
</organism>
<keyword evidence="9" id="KW-1185">Reference proteome</keyword>
<dbReference type="PROSITE" id="PS50850">
    <property type="entry name" value="MFS"/>
    <property type="match status" value="1"/>
</dbReference>
<evidence type="ECO:0000256" key="3">
    <source>
        <dbReference type="ARBA" id="ARBA00022989"/>
    </source>
</evidence>
<feature type="transmembrane region" description="Helical" evidence="6">
    <location>
        <begin position="387"/>
        <end position="406"/>
    </location>
</feature>
<protein>
    <recommendedName>
        <fullName evidence="7">Major facilitator superfamily (MFS) profile domain-containing protein</fullName>
    </recommendedName>
</protein>
<feature type="transmembrane region" description="Helical" evidence="6">
    <location>
        <begin position="141"/>
        <end position="158"/>
    </location>
</feature>